<dbReference type="STRING" id="27349.A0A0L6VUC1"/>
<keyword evidence="2" id="KW-0498">Mitosis</keyword>
<accession>A0A0L6VUC1</accession>
<feature type="region of interest" description="Disordered" evidence="5">
    <location>
        <begin position="721"/>
        <end position="751"/>
    </location>
</feature>
<keyword evidence="4" id="KW-0131">Cell cycle</keyword>
<sequence length="990" mass="110038">MEEDAFTSLSHRTLSSQHHLSHLACCPSMDLAVLTSPSTLIEGAVSNQSASSHDTVSCYRLSGSTPQVWSVSVSKFLSDNCACVDLLGHHVEIDQGSRYDEITNLHWSPDGHSLVVGLNSKSSAHPPAFILLSVHSGQLMAFPTVLNAANLNLQTVPLHSEQPSNQTTTKIDFLTWLSLRPSANSVKEPAQSTTDARSIGQSMCDRLPANLTVTQLTKIETIRNYMGPVYTSNPSTGTSKLHDHYPMSRFPPGLISNQQQPKERPSVSSLLIASSHRNALHLFLEGTIYLGTAVLPSQVRLIGVQLLEEDAHSSIPLDDAHRGGAQLRLVWLDVSYSIGFGTLDLLPSLQPSHPSSIKSPLLPKEFQVEQKLSILGINSKELNQQAQLSNEIQSLLKDSFFAYFGIVKDWHIARITAKKWYENLAQLSKTHKVAQPISFQMLQLLFLGQATDGLRDFLGTKSGDRHCLRKSYSNPTGDYRVIRTSRGKIIHTNDRTEVAHLSTIFMIEDDDFETLLVVEYLIKHLVRAVHMLDQMVKEEEDVFGNFCKWLRSEFDYVAALENAPTPPSRPLIKYDLMAVSKFIQRGEANPLDNVVFSQFPSKTDDLKYLQAVKARLSKASYEYHFDVNGPENRMELKKKLAAILSFSEQDMSLATDEKNDQKHEPFNGDSPIVGTYVTPDSSHFQQPHPNAEFLTPSFAEHLIRQKDAAITPSNVPIFKPLSPGYNPPFNSSPHQSSQSGTNNPSSPSPQQPWGIYNSLTYSSMMIAEVFAKMFSKTAMAKPVQENVIKSSNHTLLKPVDRNLCSRFVEDVSFTILFFTQTGSGSDQTQVTIKLNLPRRHVENNDSETRVQVLDVDFFDDLEIVLLAQIDLGFSKSSRSILAPPVHGISAFFEVLALDARNANWPCVLFGCLMNGAGAQHLMITMMYRELFDSPGRHLAELPVYRSHRLGSDYLPDHIALNGASGRRTGCVLSGQGRMLHVFDMEDTSGP</sequence>
<gene>
    <name evidence="6" type="ORF">VP01_1054g3</name>
</gene>
<dbReference type="GO" id="GO:0034399">
    <property type="term" value="C:nuclear periphery"/>
    <property type="evidence" value="ECO:0007669"/>
    <property type="project" value="TreeGrafter"/>
</dbReference>
<feature type="compositionally biased region" description="Low complexity" evidence="5">
    <location>
        <begin position="735"/>
        <end position="745"/>
    </location>
</feature>
<evidence type="ECO:0000256" key="1">
    <source>
        <dbReference type="ARBA" id="ARBA00022618"/>
    </source>
</evidence>
<dbReference type="OrthoDB" id="10259843at2759"/>
<comment type="caution">
    <text evidence="6">The sequence shown here is derived from an EMBL/GenBank/DDBJ whole genome shotgun (WGS) entry which is preliminary data.</text>
</comment>
<keyword evidence="7" id="KW-1185">Reference proteome</keyword>
<dbReference type="Proteomes" id="UP000037035">
    <property type="component" value="Unassembled WGS sequence"/>
</dbReference>
<dbReference type="InterPro" id="IPR024789">
    <property type="entry name" value="APC4"/>
</dbReference>
<dbReference type="AlphaFoldDB" id="A0A0L6VUC1"/>
<evidence type="ECO:0000313" key="7">
    <source>
        <dbReference type="Proteomes" id="UP000037035"/>
    </source>
</evidence>
<keyword evidence="1" id="KW-0132">Cell division</keyword>
<evidence type="ECO:0000256" key="4">
    <source>
        <dbReference type="ARBA" id="ARBA00023306"/>
    </source>
</evidence>
<protein>
    <submittedName>
        <fullName evidence="6">Uncharacterized protein</fullName>
    </submittedName>
</protein>
<dbReference type="PANTHER" id="PTHR13260">
    <property type="entry name" value="ANAPHASE PROMOTING COMPLEX SUBUNIT 4 APC4"/>
    <property type="match status" value="1"/>
</dbReference>
<evidence type="ECO:0000256" key="2">
    <source>
        <dbReference type="ARBA" id="ARBA00022776"/>
    </source>
</evidence>
<dbReference type="GO" id="GO:0005680">
    <property type="term" value="C:anaphase-promoting complex"/>
    <property type="evidence" value="ECO:0007669"/>
    <property type="project" value="InterPro"/>
</dbReference>
<proteinExistence type="predicted"/>
<evidence type="ECO:0000256" key="5">
    <source>
        <dbReference type="SAM" id="MobiDB-lite"/>
    </source>
</evidence>
<dbReference type="PANTHER" id="PTHR13260:SF0">
    <property type="entry name" value="ANAPHASE-PROMOTING COMPLEX SUBUNIT 4"/>
    <property type="match status" value="1"/>
</dbReference>
<reference evidence="6 7" key="1">
    <citation type="submission" date="2015-08" db="EMBL/GenBank/DDBJ databases">
        <title>Next Generation Sequencing and Analysis of the Genome of Puccinia sorghi L Schw, the Causal Agent of Maize Common Rust.</title>
        <authorList>
            <person name="Rochi L."/>
            <person name="Burguener G."/>
            <person name="Darino M."/>
            <person name="Turjanski A."/>
            <person name="Kreff E."/>
            <person name="Dieguez M.J."/>
            <person name="Sacco F."/>
        </authorList>
    </citation>
    <scope>NUCLEOTIDE SEQUENCE [LARGE SCALE GENOMIC DNA]</scope>
    <source>
        <strain evidence="6 7">RO10H11247</strain>
    </source>
</reference>
<evidence type="ECO:0000313" key="6">
    <source>
        <dbReference type="EMBL" id="KNZ64212.1"/>
    </source>
</evidence>
<dbReference type="GO" id="GO:0051301">
    <property type="term" value="P:cell division"/>
    <property type="evidence" value="ECO:0007669"/>
    <property type="project" value="UniProtKB-KW"/>
</dbReference>
<dbReference type="EMBL" id="LAVV01000610">
    <property type="protein sequence ID" value="KNZ64212.1"/>
    <property type="molecule type" value="Genomic_DNA"/>
</dbReference>
<dbReference type="VEuPathDB" id="FungiDB:VP01_1054g3"/>
<name>A0A0L6VUC1_9BASI</name>
<organism evidence="6 7">
    <name type="scientific">Puccinia sorghi</name>
    <dbReference type="NCBI Taxonomy" id="27349"/>
    <lineage>
        <taxon>Eukaryota</taxon>
        <taxon>Fungi</taxon>
        <taxon>Dikarya</taxon>
        <taxon>Basidiomycota</taxon>
        <taxon>Pucciniomycotina</taxon>
        <taxon>Pucciniomycetes</taxon>
        <taxon>Pucciniales</taxon>
        <taxon>Pucciniaceae</taxon>
        <taxon>Puccinia</taxon>
    </lineage>
</organism>
<evidence type="ECO:0000256" key="3">
    <source>
        <dbReference type="ARBA" id="ARBA00022786"/>
    </source>
</evidence>
<keyword evidence="3" id="KW-0833">Ubl conjugation pathway</keyword>
<dbReference type="GO" id="GO:0031145">
    <property type="term" value="P:anaphase-promoting complex-dependent catabolic process"/>
    <property type="evidence" value="ECO:0007669"/>
    <property type="project" value="InterPro"/>
</dbReference>
<dbReference type="GO" id="GO:0070979">
    <property type="term" value="P:protein K11-linked ubiquitination"/>
    <property type="evidence" value="ECO:0007669"/>
    <property type="project" value="TreeGrafter"/>
</dbReference>